<keyword evidence="3" id="KW-1185">Reference proteome</keyword>
<dbReference type="InterPro" id="IPR014509">
    <property type="entry name" value="YjdF-like"/>
</dbReference>
<keyword evidence="1" id="KW-1133">Transmembrane helix</keyword>
<protein>
    <submittedName>
        <fullName evidence="2">Uncharacterized protein</fullName>
    </submittedName>
</protein>
<name>A0ABQ2KGA7_9MICO</name>
<dbReference type="Pfam" id="PF09997">
    <property type="entry name" value="DUF2238"/>
    <property type="match status" value="1"/>
</dbReference>
<keyword evidence="1" id="KW-0812">Transmembrane</keyword>
<proteinExistence type="predicted"/>
<evidence type="ECO:0000313" key="2">
    <source>
        <dbReference type="EMBL" id="GGN82469.1"/>
    </source>
</evidence>
<sequence length="191" mass="19869">MSRHSIVAEQRGLRPGDVARALALASVPLALVVSDGPSAAAMALAAFGAGIVRLAGMRPIPDIVTQAVLVGAAWCAALDLYDAIPWLDLAVHLASGVVLALLCHALLVRSGMLQEGDRRRDGWARVLHVTNAVLLLGLLWELGEWAGHVGIDAGIGVGYEDTLSDLVADVLGALAAAAVLERRALLGRGRR</sequence>
<keyword evidence="1" id="KW-0472">Membrane</keyword>
<evidence type="ECO:0000256" key="1">
    <source>
        <dbReference type="SAM" id="Phobius"/>
    </source>
</evidence>
<comment type="caution">
    <text evidence="2">The sequence shown here is derived from an EMBL/GenBank/DDBJ whole genome shotgun (WGS) entry which is preliminary data.</text>
</comment>
<evidence type="ECO:0000313" key="3">
    <source>
        <dbReference type="Proteomes" id="UP000626982"/>
    </source>
</evidence>
<gene>
    <name evidence="2" type="ORF">GCM10010968_12340</name>
</gene>
<dbReference type="RefSeq" id="WP_188717131.1">
    <property type="nucleotide sequence ID" value="NZ_BAABBD010000002.1"/>
</dbReference>
<dbReference type="Proteomes" id="UP000626982">
    <property type="component" value="Unassembled WGS sequence"/>
</dbReference>
<organism evidence="2 3">
    <name type="scientific">Agrococcus terreus</name>
    <dbReference type="NCBI Taxonomy" id="574649"/>
    <lineage>
        <taxon>Bacteria</taxon>
        <taxon>Bacillati</taxon>
        <taxon>Actinomycetota</taxon>
        <taxon>Actinomycetes</taxon>
        <taxon>Micrococcales</taxon>
        <taxon>Microbacteriaceae</taxon>
        <taxon>Agrococcus</taxon>
    </lineage>
</organism>
<reference evidence="3" key="1">
    <citation type="journal article" date="2019" name="Int. J. Syst. Evol. Microbiol.">
        <title>The Global Catalogue of Microorganisms (GCM) 10K type strain sequencing project: providing services to taxonomists for standard genome sequencing and annotation.</title>
        <authorList>
            <consortium name="The Broad Institute Genomics Platform"/>
            <consortium name="The Broad Institute Genome Sequencing Center for Infectious Disease"/>
            <person name="Wu L."/>
            <person name="Ma J."/>
        </authorList>
    </citation>
    <scope>NUCLEOTIDE SEQUENCE [LARGE SCALE GENOMIC DNA]</scope>
    <source>
        <strain evidence="3">CGMCC 1.6960</strain>
    </source>
</reference>
<accession>A0ABQ2KGA7</accession>
<feature type="transmembrane region" description="Helical" evidence="1">
    <location>
        <begin position="90"/>
        <end position="110"/>
    </location>
</feature>
<feature type="transmembrane region" description="Helical" evidence="1">
    <location>
        <begin position="12"/>
        <end position="33"/>
    </location>
</feature>
<dbReference type="EMBL" id="BMLM01000001">
    <property type="protein sequence ID" value="GGN82469.1"/>
    <property type="molecule type" value="Genomic_DNA"/>
</dbReference>